<dbReference type="Proteomes" id="UP000199423">
    <property type="component" value="Unassembled WGS sequence"/>
</dbReference>
<protein>
    <submittedName>
        <fullName evidence="1">Flagellar protein FlaF</fullName>
    </submittedName>
</protein>
<proteinExistence type="predicted"/>
<dbReference type="AlphaFoldDB" id="A0A1I7NRB1"/>
<keyword evidence="1" id="KW-0969">Cilium</keyword>
<keyword evidence="1" id="KW-0282">Flagellum</keyword>
<organism evidence="1 2">
    <name type="scientific">Hyphomicrobium facile</name>
    <dbReference type="NCBI Taxonomy" id="51670"/>
    <lineage>
        <taxon>Bacteria</taxon>
        <taxon>Pseudomonadati</taxon>
        <taxon>Pseudomonadota</taxon>
        <taxon>Alphaproteobacteria</taxon>
        <taxon>Hyphomicrobiales</taxon>
        <taxon>Hyphomicrobiaceae</taxon>
        <taxon>Hyphomicrobium</taxon>
    </lineage>
</organism>
<dbReference type="Pfam" id="PF07309">
    <property type="entry name" value="FlaF"/>
    <property type="match status" value="1"/>
</dbReference>
<keyword evidence="1" id="KW-0966">Cell projection</keyword>
<accession>A0A1I7NRB1</accession>
<gene>
    <name evidence="1" type="ORF">SAMN04488557_3045</name>
</gene>
<dbReference type="STRING" id="51670.SAMN04488557_3045"/>
<dbReference type="EMBL" id="FPCH01000003">
    <property type="protein sequence ID" value="SFV37206.1"/>
    <property type="molecule type" value="Genomic_DNA"/>
</dbReference>
<evidence type="ECO:0000313" key="1">
    <source>
        <dbReference type="EMBL" id="SFV37206.1"/>
    </source>
</evidence>
<dbReference type="OrthoDB" id="9808944at2"/>
<reference evidence="2" key="1">
    <citation type="submission" date="2016-10" db="EMBL/GenBank/DDBJ databases">
        <authorList>
            <person name="Varghese N."/>
            <person name="Submissions S."/>
        </authorList>
    </citation>
    <scope>NUCLEOTIDE SEQUENCE [LARGE SCALE GENOMIC DNA]</scope>
    <source>
        <strain evidence="2">DSM 1565</strain>
    </source>
</reference>
<dbReference type="InterPro" id="IPR010845">
    <property type="entry name" value="FlaF"/>
</dbReference>
<dbReference type="NCBIfam" id="NF009434">
    <property type="entry name" value="PRK12793.1"/>
    <property type="match status" value="1"/>
</dbReference>
<evidence type="ECO:0000313" key="2">
    <source>
        <dbReference type="Proteomes" id="UP000199423"/>
    </source>
</evidence>
<keyword evidence="2" id="KW-1185">Reference proteome</keyword>
<dbReference type="RefSeq" id="WP_092868571.1">
    <property type="nucleotide sequence ID" value="NZ_FPCH01000003.1"/>
</dbReference>
<name>A0A1I7NRB1_9HYPH</name>
<dbReference type="GO" id="GO:0044781">
    <property type="term" value="P:bacterial-type flagellum organization"/>
    <property type="evidence" value="ECO:0007669"/>
    <property type="project" value="InterPro"/>
</dbReference>
<sequence length="114" mass="12708">MYKFSYEETLSESGSRQRENERLAIEQSVALLRTAEKAGPQSREAIDAIFFLNRLWSFFLDDLAKPENGLPDEVRAGLISIGIWMLKEADAISKGNSRNFAGLIDVSNVIAEGL</sequence>